<protein>
    <recommendedName>
        <fullName evidence="3">DUF5723 domain-containing protein</fullName>
    </recommendedName>
</protein>
<dbReference type="Gene3D" id="2.40.160.60">
    <property type="entry name" value="Outer membrane protein transport protein (OMPP1/FadL/TodX)"/>
    <property type="match status" value="1"/>
</dbReference>
<comment type="caution">
    <text evidence="1">The sequence shown here is derived from an EMBL/GenBank/DDBJ whole genome shotgun (WGS) entry which is preliminary data.</text>
</comment>
<dbReference type="EMBL" id="VIFM01000081">
    <property type="protein sequence ID" value="TQF13991.1"/>
    <property type="molecule type" value="Genomic_DNA"/>
</dbReference>
<dbReference type="Proteomes" id="UP000315369">
    <property type="component" value="Unassembled WGS sequence"/>
</dbReference>
<reference evidence="1 2" key="1">
    <citation type="submission" date="2019-06" db="EMBL/GenBank/DDBJ databases">
        <authorList>
            <person name="Livingstone P."/>
            <person name="Whitworth D."/>
        </authorList>
    </citation>
    <scope>NUCLEOTIDE SEQUENCE [LARGE SCALE GENOMIC DNA]</scope>
    <source>
        <strain evidence="1 2">AM401</strain>
    </source>
</reference>
<name>A0A540WY98_9BACT</name>
<keyword evidence="2" id="KW-1185">Reference proteome</keyword>
<dbReference type="RefSeq" id="WP_141644282.1">
    <property type="nucleotide sequence ID" value="NZ_VIFM01000081.1"/>
</dbReference>
<dbReference type="SUPFAM" id="SSF56935">
    <property type="entry name" value="Porins"/>
    <property type="match status" value="1"/>
</dbReference>
<gene>
    <name evidence="1" type="ORF">FJV41_20900</name>
</gene>
<accession>A0A540WY98</accession>
<organism evidence="1 2">
    <name type="scientific">Myxococcus llanfairpwllgwyngyllgogerychwyrndrobwllllantysiliogogogochensis</name>
    <dbReference type="NCBI Taxonomy" id="2590453"/>
    <lineage>
        <taxon>Bacteria</taxon>
        <taxon>Pseudomonadati</taxon>
        <taxon>Myxococcota</taxon>
        <taxon>Myxococcia</taxon>
        <taxon>Myxococcales</taxon>
        <taxon>Cystobacterineae</taxon>
        <taxon>Myxococcaceae</taxon>
        <taxon>Myxococcus</taxon>
    </lineage>
</organism>
<dbReference type="OrthoDB" id="5385495at2"/>
<evidence type="ECO:0000313" key="2">
    <source>
        <dbReference type="Proteomes" id="UP000315369"/>
    </source>
</evidence>
<dbReference type="AlphaFoldDB" id="A0A540WY98"/>
<sequence>MLLLLLMSPLARAQDAHYWTRQFGNRAWLLGGAFIANPGDISAVYYNPGALALLRTPELELTGTVFESTRLSVQNGLGNGEGLTESRVDVLPSLIAGSLRWGFLGRSRLAYSLLTRQGFIASLESREQGTGTDLGGVPGMDQLAADVRLDQDVGEYWAGLTWSFPLGRHVGVGVSPFVAVRDQETNIQVLAQGSGPGGSALLSTLGRDFHLRHVRLLAKVGVSYQRESMSAGLTVTTPSVALWGEGESSFERAVLERGFGLSSTPASAFDFQEGLAARFQSSWAVALGVSGTLGGTSVYLAAEGFARVKPFTLVDAASFSPRDSQEVIDPDVDFALAPLVNVALGVEQRLGSRLRAYVSAHTDFSGVTATSRMNALLAGWDLYHVATGLHFTVGRARFTVGGNVAWGQEVTERLADALQRAGLQPLSPSQKVRFLQLSVIIGASFALAQQDESPDEDADDEAPSMR</sequence>
<evidence type="ECO:0008006" key="3">
    <source>
        <dbReference type="Google" id="ProtNLM"/>
    </source>
</evidence>
<evidence type="ECO:0000313" key="1">
    <source>
        <dbReference type="EMBL" id="TQF13991.1"/>
    </source>
</evidence>
<proteinExistence type="predicted"/>